<comment type="caution">
    <text evidence="1">The sequence shown here is derived from an EMBL/GenBank/DDBJ whole genome shotgun (WGS) entry which is preliminary data.</text>
</comment>
<dbReference type="PROSITE" id="PS51257">
    <property type="entry name" value="PROKAR_LIPOPROTEIN"/>
    <property type="match status" value="1"/>
</dbReference>
<proteinExistence type="predicted"/>
<dbReference type="RefSeq" id="WP_377062368.1">
    <property type="nucleotide sequence ID" value="NZ_JBHSJJ010000003.1"/>
</dbReference>
<gene>
    <name evidence="1" type="ORF">ACFPFU_05615</name>
</gene>
<reference evidence="2" key="1">
    <citation type="journal article" date="2019" name="Int. J. Syst. Evol. Microbiol.">
        <title>The Global Catalogue of Microorganisms (GCM) 10K type strain sequencing project: providing services to taxonomists for standard genome sequencing and annotation.</title>
        <authorList>
            <consortium name="The Broad Institute Genomics Platform"/>
            <consortium name="The Broad Institute Genome Sequencing Center for Infectious Disease"/>
            <person name="Wu L."/>
            <person name="Ma J."/>
        </authorList>
    </citation>
    <scope>NUCLEOTIDE SEQUENCE [LARGE SCALE GENOMIC DNA]</scope>
    <source>
        <strain evidence="2">CGMCC 4.7466</strain>
    </source>
</reference>
<evidence type="ECO:0000313" key="1">
    <source>
        <dbReference type="EMBL" id="MFC4871155.1"/>
    </source>
</evidence>
<accession>A0ABV9SXM9</accession>
<name>A0ABV9SXM9_9BACT</name>
<keyword evidence="2" id="KW-1185">Reference proteome</keyword>
<evidence type="ECO:0008006" key="3">
    <source>
        <dbReference type="Google" id="ProtNLM"/>
    </source>
</evidence>
<dbReference type="EMBL" id="JBHSJJ010000003">
    <property type="protein sequence ID" value="MFC4871155.1"/>
    <property type="molecule type" value="Genomic_DNA"/>
</dbReference>
<organism evidence="1 2">
    <name type="scientific">Negadavirga shengliensis</name>
    <dbReference type="NCBI Taxonomy" id="1389218"/>
    <lineage>
        <taxon>Bacteria</taxon>
        <taxon>Pseudomonadati</taxon>
        <taxon>Bacteroidota</taxon>
        <taxon>Cytophagia</taxon>
        <taxon>Cytophagales</taxon>
        <taxon>Cyclobacteriaceae</taxon>
        <taxon>Negadavirga</taxon>
    </lineage>
</organism>
<sequence length="193" mass="22623">MNKIIYTSFVTLMLSTLFSCDNNKLDHQKYMTLDSLEYVLEFPNEFVIHNKKETGIDLVGVWDFAIQDSIMILSTRKKNGVWKFLSLPEYHHLGDFLHVGEGPLELSSSPSVSDKVKITKENNRYHAYIYDFGYGKLLKLDINQSIKHQELFISTINDSLPQYLFDFLVIDTDTYFCKEIGNMETQQFRYLLY</sequence>
<dbReference type="Proteomes" id="UP001595818">
    <property type="component" value="Unassembled WGS sequence"/>
</dbReference>
<protein>
    <recommendedName>
        <fullName evidence="3">Lipoprotein</fullName>
    </recommendedName>
</protein>
<evidence type="ECO:0000313" key="2">
    <source>
        <dbReference type="Proteomes" id="UP001595818"/>
    </source>
</evidence>